<name>A0A6A6IVY9_9PLEO</name>
<keyword evidence="3" id="KW-1185">Reference proteome</keyword>
<protein>
    <submittedName>
        <fullName evidence="2">Uncharacterized protein</fullName>
    </submittedName>
</protein>
<evidence type="ECO:0000313" key="3">
    <source>
        <dbReference type="Proteomes" id="UP000800094"/>
    </source>
</evidence>
<feature type="region of interest" description="Disordered" evidence="1">
    <location>
        <begin position="225"/>
        <end position="250"/>
    </location>
</feature>
<reference evidence="2" key="1">
    <citation type="journal article" date="2020" name="Stud. Mycol.">
        <title>101 Dothideomycetes genomes: a test case for predicting lifestyles and emergence of pathogens.</title>
        <authorList>
            <person name="Haridas S."/>
            <person name="Albert R."/>
            <person name="Binder M."/>
            <person name="Bloem J."/>
            <person name="Labutti K."/>
            <person name="Salamov A."/>
            <person name="Andreopoulos B."/>
            <person name="Baker S."/>
            <person name="Barry K."/>
            <person name="Bills G."/>
            <person name="Bluhm B."/>
            <person name="Cannon C."/>
            <person name="Castanera R."/>
            <person name="Culley D."/>
            <person name="Daum C."/>
            <person name="Ezra D."/>
            <person name="Gonzalez J."/>
            <person name="Henrissat B."/>
            <person name="Kuo A."/>
            <person name="Liang C."/>
            <person name="Lipzen A."/>
            <person name="Lutzoni F."/>
            <person name="Magnuson J."/>
            <person name="Mondo S."/>
            <person name="Nolan M."/>
            <person name="Ohm R."/>
            <person name="Pangilinan J."/>
            <person name="Park H.-J."/>
            <person name="Ramirez L."/>
            <person name="Alfaro M."/>
            <person name="Sun H."/>
            <person name="Tritt A."/>
            <person name="Yoshinaga Y."/>
            <person name="Zwiers L.-H."/>
            <person name="Turgeon B."/>
            <person name="Goodwin S."/>
            <person name="Spatafora J."/>
            <person name="Crous P."/>
            <person name="Grigoriev I."/>
        </authorList>
    </citation>
    <scope>NUCLEOTIDE SEQUENCE</scope>
    <source>
        <strain evidence="2">CBS 122368</strain>
    </source>
</reference>
<sequence>MFRTATAVIGKHIPRSIPASSARAWDSRLPYDLTVERLNFDTTRARTAAWEPSPPLLPLYTSTRPPQTQQHNDADTAPRSPWDPCATRPLLMSGVLSSPAMTLRTSAILGEMDVHVAESPARSREPALSRPADSMAAIAQKPSVVVHTPQPWPYRLPKFLQPKPGTTYHAMYGKVGAEDKDADAEPVGVLQAVLYGIPEPDGYVWRKERRWGMLVRRVLYGEGEVGTGDGKGEVKVEEGEEDKGGVVVAK</sequence>
<accession>A0A6A6IVY9</accession>
<feature type="region of interest" description="Disordered" evidence="1">
    <location>
        <begin position="51"/>
        <end position="84"/>
    </location>
</feature>
<gene>
    <name evidence="2" type="ORF">BU26DRAFT_559125</name>
</gene>
<evidence type="ECO:0000313" key="2">
    <source>
        <dbReference type="EMBL" id="KAF2254438.1"/>
    </source>
</evidence>
<dbReference type="RefSeq" id="XP_033689442.1">
    <property type="nucleotide sequence ID" value="XM_033832664.1"/>
</dbReference>
<dbReference type="EMBL" id="ML987190">
    <property type="protein sequence ID" value="KAF2254438.1"/>
    <property type="molecule type" value="Genomic_DNA"/>
</dbReference>
<proteinExistence type="predicted"/>
<dbReference type="OrthoDB" id="3801155at2759"/>
<organism evidence="2 3">
    <name type="scientific">Trematosphaeria pertusa</name>
    <dbReference type="NCBI Taxonomy" id="390896"/>
    <lineage>
        <taxon>Eukaryota</taxon>
        <taxon>Fungi</taxon>
        <taxon>Dikarya</taxon>
        <taxon>Ascomycota</taxon>
        <taxon>Pezizomycotina</taxon>
        <taxon>Dothideomycetes</taxon>
        <taxon>Pleosporomycetidae</taxon>
        <taxon>Pleosporales</taxon>
        <taxon>Massarineae</taxon>
        <taxon>Trematosphaeriaceae</taxon>
        <taxon>Trematosphaeria</taxon>
    </lineage>
</organism>
<evidence type="ECO:0000256" key="1">
    <source>
        <dbReference type="SAM" id="MobiDB-lite"/>
    </source>
</evidence>
<dbReference type="AlphaFoldDB" id="A0A6A6IVY9"/>
<dbReference type="GeneID" id="54585994"/>
<dbReference type="Proteomes" id="UP000800094">
    <property type="component" value="Unassembled WGS sequence"/>
</dbReference>